<dbReference type="EMBL" id="LLXH01003640">
    <property type="protein sequence ID" value="PKC53999.1"/>
    <property type="molecule type" value="Genomic_DNA"/>
</dbReference>
<dbReference type="AlphaFoldDB" id="A0A2N0QSG3"/>
<gene>
    <name evidence="1" type="ORF">RhiirA1_355380</name>
</gene>
<name>A0A2N0QSG3_9GLOM</name>
<evidence type="ECO:0000313" key="1">
    <source>
        <dbReference type="EMBL" id="PKC53999.1"/>
    </source>
</evidence>
<dbReference type="VEuPathDB" id="FungiDB:RhiirA1_355380"/>
<reference evidence="1 2" key="1">
    <citation type="submission" date="2017-10" db="EMBL/GenBank/DDBJ databases">
        <title>Extensive intraspecific genome diversity in a model arbuscular mycorrhizal fungus.</title>
        <authorList>
            <person name="Chen E.C.H."/>
            <person name="Morin E."/>
            <person name="Baudet D."/>
            <person name="Noel J."/>
            <person name="Ndikumana S."/>
            <person name="Charron P."/>
            <person name="St-Onge C."/>
            <person name="Giorgi J."/>
            <person name="Grigoriev I.V."/>
            <person name="Roux C."/>
            <person name="Martin F.M."/>
            <person name="Corradi N."/>
        </authorList>
    </citation>
    <scope>NUCLEOTIDE SEQUENCE [LARGE SCALE GENOMIC DNA]</scope>
    <source>
        <strain evidence="1 2">A1</strain>
    </source>
</reference>
<reference evidence="1 2" key="2">
    <citation type="submission" date="2017-10" db="EMBL/GenBank/DDBJ databases">
        <title>Genome analyses suggest a sexual origin of heterokaryosis in a supposedly ancient asexual fungus.</title>
        <authorList>
            <person name="Corradi N."/>
            <person name="Sedzielewska K."/>
            <person name="Noel J."/>
            <person name="Charron P."/>
            <person name="Farinelli L."/>
            <person name="Marton T."/>
            <person name="Kruger M."/>
            <person name="Pelin A."/>
            <person name="Brachmann A."/>
            <person name="Corradi N."/>
        </authorList>
    </citation>
    <scope>NUCLEOTIDE SEQUENCE [LARGE SCALE GENOMIC DNA]</scope>
    <source>
        <strain evidence="1 2">A1</strain>
    </source>
</reference>
<protein>
    <submittedName>
        <fullName evidence="1">Uncharacterized protein</fullName>
    </submittedName>
</protein>
<dbReference type="Proteomes" id="UP000232688">
    <property type="component" value="Unassembled WGS sequence"/>
</dbReference>
<organism evidence="1 2">
    <name type="scientific">Rhizophagus irregularis</name>
    <dbReference type="NCBI Taxonomy" id="588596"/>
    <lineage>
        <taxon>Eukaryota</taxon>
        <taxon>Fungi</taxon>
        <taxon>Fungi incertae sedis</taxon>
        <taxon>Mucoromycota</taxon>
        <taxon>Glomeromycotina</taxon>
        <taxon>Glomeromycetes</taxon>
        <taxon>Glomerales</taxon>
        <taxon>Glomeraceae</taxon>
        <taxon>Rhizophagus</taxon>
    </lineage>
</organism>
<accession>A0A2N0QSG3</accession>
<comment type="caution">
    <text evidence="1">The sequence shown here is derived from an EMBL/GenBank/DDBJ whole genome shotgun (WGS) entry which is preliminary data.</text>
</comment>
<evidence type="ECO:0000313" key="2">
    <source>
        <dbReference type="Proteomes" id="UP000232688"/>
    </source>
</evidence>
<sequence>ICRFRYPKEIVERTFVRDDNNGQLELVTRRNDQYINSHSQLQLQGWRAYVDLKLILSIHAALQYVAKYASKVEPRSSAFSDVLNRILSESQPEDTLLAPVQKLLLYSVAEWDIST</sequence>
<feature type="non-terminal residue" evidence="1">
    <location>
        <position position="1"/>
    </location>
</feature>
<proteinExistence type="predicted"/>